<evidence type="ECO:0000313" key="4">
    <source>
        <dbReference type="Proteomes" id="UP000266841"/>
    </source>
</evidence>
<dbReference type="EMBL" id="AGNL01024331">
    <property type="protein sequence ID" value="EJK58736.1"/>
    <property type="molecule type" value="Genomic_DNA"/>
</dbReference>
<gene>
    <name evidence="3" type="ORF">THAOC_21111</name>
</gene>
<name>K0SCT7_THAOC</name>
<dbReference type="InterPro" id="IPR012664">
    <property type="entry name" value="CHP02452"/>
</dbReference>
<accession>K0SCT7</accession>
<feature type="region of interest" description="Disordered" evidence="1">
    <location>
        <begin position="1"/>
        <end position="24"/>
    </location>
</feature>
<dbReference type="InterPro" id="IPR043472">
    <property type="entry name" value="Macro_dom-like"/>
</dbReference>
<dbReference type="Proteomes" id="UP000266841">
    <property type="component" value="Unassembled WGS sequence"/>
</dbReference>
<protein>
    <recommendedName>
        <fullName evidence="2">Microbial-type PARG catalytic domain-containing protein</fullName>
    </recommendedName>
</protein>
<evidence type="ECO:0000259" key="2">
    <source>
        <dbReference type="Pfam" id="PF10021"/>
    </source>
</evidence>
<keyword evidence="4" id="KW-1185">Reference proteome</keyword>
<organism evidence="3 4">
    <name type="scientific">Thalassiosira oceanica</name>
    <name type="common">Marine diatom</name>
    <dbReference type="NCBI Taxonomy" id="159749"/>
    <lineage>
        <taxon>Eukaryota</taxon>
        <taxon>Sar</taxon>
        <taxon>Stramenopiles</taxon>
        <taxon>Ochrophyta</taxon>
        <taxon>Bacillariophyta</taxon>
        <taxon>Coscinodiscophyceae</taxon>
        <taxon>Thalassiosirophycidae</taxon>
        <taxon>Thalassiosirales</taxon>
        <taxon>Thalassiosiraceae</taxon>
        <taxon>Thalassiosira</taxon>
    </lineage>
</organism>
<dbReference type="PANTHER" id="PTHR35596:SF1">
    <property type="entry name" value="MICROBIAL-TYPE PARG CATALYTIC DOMAIN-CONTAINING PROTEIN"/>
    <property type="match status" value="1"/>
</dbReference>
<proteinExistence type="predicted"/>
<dbReference type="OrthoDB" id="9985428at2759"/>
<comment type="caution">
    <text evidence="3">The sequence shown here is derived from an EMBL/GenBank/DDBJ whole genome shotgun (WGS) entry which is preliminary data.</text>
</comment>
<reference evidence="3 4" key="1">
    <citation type="journal article" date="2012" name="Genome Biol.">
        <title>Genome and low-iron response of an oceanic diatom adapted to chronic iron limitation.</title>
        <authorList>
            <person name="Lommer M."/>
            <person name="Specht M."/>
            <person name="Roy A.S."/>
            <person name="Kraemer L."/>
            <person name="Andreson R."/>
            <person name="Gutowska M.A."/>
            <person name="Wolf J."/>
            <person name="Bergner S.V."/>
            <person name="Schilhabel M.B."/>
            <person name="Klostermeier U.C."/>
            <person name="Beiko R.G."/>
            <person name="Rosenstiel P."/>
            <person name="Hippler M."/>
            <person name="Laroche J."/>
        </authorList>
    </citation>
    <scope>NUCLEOTIDE SEQUENCE [LARGE SCALE GENOMIC DNA]</scope>
    <source>
        <strain evidence="3 4">CCMP1005</strain>
    </source>
</reference>
<dbReference type="eggNOG" id="ENOG502QYPW">
    <property type="taxonomic scope" value="Eukaryota"/>
</dbReference>
<feature type="domain" description="Microbial-type PARG catalytic" evidence="2">
    <location>
        <begin position="44"/>
        <end position="238"/>
    </location>
</feature>
<dbReference type="AlphaFoldDB" id="K0SCT7"/>
<dbReference type="NCBIfam" id="TIGR02452">
    <property type="entry name" value="TIGR02452 family protein"/>
    <property type="match status" value="1"/>
</dbReference>
<evidence type="ECO:0000256" key="1">
    <source>
        <dbReference type="SAM" id="MobiDB-lite"/>
    </source>
</evidence>
<feature type="region of interest" description="Disordered" evidence="1">
    <location>
        <begin position="264"/>
        <end position="286"/>
    </location>
</feature>
<dbReference type="PANTHER" id="PTHR35596">
    <property type="entry name" value="DUF2263 DOMAIN-CONTAINING PROTEIN"/>
    <property type="match status" value="1"/>
</dbReference>
<dbReference type="OMA" id="YACISQP"/>
<evidence type="ECO:0000313" key="3">
    <source>
        <dbReference type="EMBL" id="EJK58736.1"/>
    </source>
</evidence>
<sequence>MAPATVASGAMNTPSFSSSSSSGGARIATHTQLTYSRQRLVALAKETIQVSKVGYYTNHKGEIVHVKEALDRAVDNCVHYPHDFNFKAAMSKLDDERSGLDAFSEERGSNVSSSLLTMSPSQRFPRTSFIVVSASWLQAASELSKACGANIRGTSTQVPRERGTVGVLNSASATTPGGRFLKGTVSQEDCLCRASLLYACISQPKFQSDSRFYGKNRSFRYGSSNCVIFSPDVPVIREDSCEGKLLDKFEQFSFVSTPAPNAFTTNQSGDKEYNDPQEGQKGLGSHKRSLSVCDLTAIDTDTDFDAQYDHKRETLLEILSDRITRALSAFALGGCTDLGELWFGISTIIFA</sequence>
<dbReference type="Gene3D" id="3.40.220.10">
    <property type="entry name" value="Leucine Aminopeptidase, subunit E, domain 1"/>
    <property type="match status" value="1"/>
</dbReference>
<dbReference type="Pfam" id="PF10021">
    <property type="entry name" value="PARG_cat_microb"/>
    <property type="match status" value="1"/>
</dbReference>
<dbReference type="InterPro" id="IPR019261">
    <property type="entry name" value="PARG_cat_microbial"/>
</dbReference>